<dbReference type="InterPro" id="IPR000792">
    <property type="entry name" value="Tscrpt_reg_LuxR_C"/>
</dbReference>
<dbReference type="GO" id="GO:0000160">
    <property type="term" value="P:phosphorelay signal transduction system"/>
    <property type="evidence" value="ECO:0007669"/>
    <property type="project" value="InterPro"/>
</dbReference>
<dbReference type="Proteomes" id="UP000240912">
    <property type="component" value="Unassembled WGS sequence"/>
</dbReference>
<keyword evidence="2 6" id="KW-0238">DNA-binding</keyword>
<dbReference type="PANTHER" id="PTHR43214:SF43">
    <property type="entry name" value="TWO-COMPONENT RESPONSE REGULATOR"/>
    <property type="match status" value="1"/>
</dbReference>
<evidence type="ECO:0000313" key="7">
    <source>
        <dbReference type="Proteomes" id="UP000240912"/>
    </source>
</evidence>
<evidence type="ECO:0000256" key="3">
    <source>
        <dbReference type="PROSITE-ProRule" id="PRU00169"/>
    </source>
</evidence>
<sequence>MSSAITLIVADDHQMIIEGLLSVFAKESSMHIIGSVNNGKELLVLLDRVRPDVVLLDLNMPEMDGLTVLRTIRDAHPPVKTLIFSNYQNPELIAEVKALGANGYLIKNSPPSTLKAALMTVAQGQTFFEDEQREPDDASQVFFVDEFLKRYNLTKREVQIISMICSNMRSKEIADKLFLSELTVRTHRKNIVRKLGLQDSTVSLYEFAIRNHLINR</sequence>
<evidence type="ECO:0000259" key="4">
    <source>
        <dbReference type="PROSITE" id="PS50043"/>
    </source>
</evidence>
<dbReference type="InterPro" id="IPR039420">
    <property type="entry name" value="WalR-like"/>
</dbReference>
<feature type="domain" description="HTH luxR-type" evidence="4">
    <location>
        <begin position="145"/>
        <end position="212"/>
    </location>
</feature>
<dbReference type="PROSITE" id="PS50043">
    <property type="entry name" value="HTH_LUXR_2"/>
    <property type="match status" value="1"/>
</dbReference>
<dbReference type="CDD" id="cd06170">
    <property type="entry name" value="LuxR_C_like"/>
    <property type="match status" value="1"/>
</dbReference>
<dbReference type="SMART" id="SM00421">
    <property type="entry name" value="HTH_LUXR"/>
    <property type="match status" value="1"/>
</dbReference>
<dbReference type="SUPFAM" id="SSF46894">
    <property type="entry name" value="C-terminal effector domain of the bipartite response regulators"/>
    <property type="match status" value="1"/>
</dbReference>
<dbReference type="Pfam" id="PF00072">
    <property type="entry name" value="Response_reg"/>
    <property type="match status" value="1"/>
</dbReference>
<dbReference type="InterPro" id="IPR058245">
    <property type="entry name" value="NreC/VraR/RcsB-like_REC"/>
</dbReference>
<dbReference type="SUPFAM" id="SSF52172">
    <property type="entry name" value="CheY-like"/>
    <property type="match status" value="1"/>
</dbReference>
<proteinExistence type="predicted"/>
<name>A0A2T3HRG3_9SPHI</name>
<keyword evidence="7" id="KW-1185">Reference proteome</keyword>
<evidence type="ECO:0000313" key="6">
    <source>
        <dbReference type="EMBL" id="PST85006.1"/>
    </source>
</evidence>
<evidence type="ECO:0000256" key="1">
    <source>
        <dbReference type="ARBA" id="ARBA00022553"/>
    </source>
</evidence>
<dbReference type="EMBL" id="PYLS01000001">
    <property type="protein sequence ID" value="PST85006.1"/>
    <property type="molecule type" value="Genomic_DNA"/>
</dbReference>
<dbReference type="Gene3D" id="3.40.50.2300">
    <property type="match status" value="1"/>
</dbReference>
<dbReference type="InterPro" id="IPR001789">
    <property type="entry name" value="Sig_transdc_resp-reg_receiver"/>
</dbReference>
<dbReference type="InterPro" id="IPR016032">
    <property type="entry name" value="Sig_transdc_resp-reg_C-effctor"/>
</dbReference>
<dbReference type="PROSITE" id="PS50110">
    <property type="entry name" value="RESPONSE_REGULATORY"/>
    <property type="match status" value="1"/>
</dbReference>
<dbReference type="AlphaFoldDB" id="A0A2T3HRG3"/>
<comment type="caution">
    <text evidence="6">The sequence shown here is derived from an EMBL/GenBank/DDBJ whole genome shotgun (WGS) entry which is preliminary data.</text>
</comment>
<dbReference type="Pfam" id="PF00196">
    <property type="entry name" value="GerE"/>
    <property type="match status" value="1"/>
</dbReference>
<dbReference type="CDD" id="cd17535">
    <property type="entry name" value="REC_NarL-like"/>
    <property type="match status" value="1"/>
</dbReference>
<gene>
    <name evidence="6" type="ORF">C7T94_02495</name>
</gene>
<feature type="domain" description="Response regulatory" evidence="5">
    <location>
        <begin position="6"/>
        <end position="122"/>
    </location>
</feature>
<dbReference type="GO" id="GO:0003677">
    <property type="term" value="F:DNA binding"/>
    <property type="evidence" value="ECO:0007669"/>
    <property type="project" value="UniProtKB-KW"/>
</dbReference>
<reference evidence="6 7" key="1">
    <citation type="submission" date="2018-03" db="EMBL/GenBank/DDBJ databases">
        <authorList>
            <person name="Keele B.F."/>
        </authorList>
    </citation>
    <scope>NUCLEOTIDE SEQUENCE [LARGE SCALE GENOMIC DNA]</scope>
    <source>
        <strain evidence="6 7">YL28-9</strain>
    </source>
</reference>
<feature type="modified residue" description="4-aspartylphosphate" evidence="3">
    <location>
        <position position="57"/>
    </location>
</feature>
<dbReference type="RefSeq" id="WP_107213315.1">
    <property type="nucleotide sequence ID" value="NZ_KZ686268.1"/>
</dbReference>
<evidence type="ECO:0000259" key="5">
    <source>
        <dbReference type="PROSITE" id="PS50110"/>
    </source>
</evidence>
<evidence type="ECO:0000256" key="2">
    <source>
        <dbReference type="ARBA" id="ARBA00023125"/>
    </source>
</evidence>
<dbReference type="PRINTS" id="PR00038">
    <property type="entry name" value="HTHLUXR"/>
</dbReference>
<dbReference type="InterPro" id="IPR011006">
    <property type="entry name" value="CheY-like_superfamily"/>
</dbReference>
<organism evidence="6 7">
    <name type="scientific">Pedobacter yulinensis</name>
    <dbReference type="NCBI Taxonomy" id="2126353"/>
    <lineage>
        <taxon>Bacteria</taxon>
        <taxon>Pseudomonadati</taxon>
        <taxon>Bacteroidota</taxon>
        <taxon>Sphingobacteriia</taxon>
        <taxon>Sphingobacteriales</taxon>
        <taxon>Sphingobacteriaceae</taxon>
        <taxon>Pedobacter</taxon>
    </lineage>
</organism>
<dbReference type="GO" id="GO:0006355">
    <property type="term" value="P:regulation of DNA-templated transcription"/>
    <property type="evidence" value="ECO:0007669"/>
    <property type="project" value="InterPro"/>
</dbReference>
<accession>A0A2T3HRG3</accession>
<dbReference type="PANTHER" id="PTHR43214">
    <property type="entry name" value="TWO-COMPONENT RESPONSE REGULATOR"/>
    <property type="match status" value="1"/>
</dbReference>
<dbReference type="SMART" id="SM00448">
    <property type="entry name" value="REC"/>
    <property type="match status" value="1"/>
</dbReference>
<keyword evidence="1 3" id="KW-0597">Phosphoprotein</keyword>
<protein>
    <submittedName>
        <fullName evidence="6">DNA-binding response regulator</fullName>
    </submittedName>
</protein>
<dbReference type="OrthoDB" id="9797341at2"/>